<dbReference type="Proteomes" id="UP000663297">
    <property type="component" value="Chromosome 3"/>
</dbReference>
<proteinExistence type="predicted"/>
<sequence length="237" mass="25983">MASNGTQGSDANQSTAHQSDKSVHQNVANFSGGNRGRGRGRGQGVFGAPRGPFTGDQNIPPASGSGAGGFAANQPNYNAATGSRAEGRRRNLERTITFTAEGRNEPAPKQAIEDVNDNNQLRAENELLSGQLERMRIERDAAANKLRENERIWLDSLKQAQDQLSKAHDKIHSLEREEARLESYQRGYQTDIQVTRPVSDKIERKLSEATNKLCAALGEISSLKMKIASLKRSQDRN</sequence>
<evidence type="ECO:0000313" key="3">
    <source>
        <dbReference type="EMBL" id="QPC65439.1"/>
    </source>
</evidence>
<gene>
    <name evidence="3" type="ORF">HYE67_007670</name>
</gene>
<feature type="compositionally biased region" description="Polar residues" evidence="2">
    <location>
        <begin position="1"/>
        <end position="17"/>
    </location>
</feature>
<keyword evidence="1" id="KW-0175">Coiled coil</keyword>
<evidence type="ECO:0000256" key="2">
    <source>
        <dbReference type="SAM" id="MobiDB-lite"/>
    </source>
</evidence>
<evidence type="ECO:0000256" key="1">
    <source>
        <dbReference type="SAM" id="Coils"/>
    </source>
</evidence>
<reference evidence="3" key="1">
    <citation type="submission" date="2020-11" db="EMBL/GenBank/DDBJ databases">
        <title>The chromosome-scale genome resource for two endophytic Fusarium species: F. culmorum and F. pseudograminearum.</title>
        <authorList>
            <person name="Yuan Z."/>
        </authorList>
    </citation>
    <scope>NUCLEOTIDE SEQUENCE</scope>
    <source>
        <strain evidence="3">Class2-1B</strain>
    </source>
</reference>
<feature type="region of interest" description="Disordered" evidence="2">
    <location>
        <begin position="1"/>
        <end position="90"/>
    </location>
</feature>
<accession>A0A7S8HYS7</accession>
<protein>
    <submittedName>
        <fullName evidence="3">Uncharacterized protein</fullName>
    </submittedName>
</protein>
<dbReference type="AlphaFoldDB" id="A0A7S8HYS7"/>
<evidence type="ECO:0000313" key="4">
    <source>
        <dbReference type="Proteomes" id="UP000663297"/>
    </source>
</evidence>
<name>A0A7S8HYS7_FUSCU</name>
<feature type="coiled-coil region" evidence="1">
    <location>
        <begin position="118"/>
        <end position="177"/>
    </location>
</feature>
<dbReference type="EMBL" id="CP064749">
    <property type="protein sequence ID" value="QPC65439.1"/>
    <property type="molecule type" value="Genomic_DNA"/>
</dbReference>
<organism evidence="3 4">
    <name type="scientific">Fusarium culmorum</name>
    <dbReference type="NCBI Taxonomy" id="5516"/>
    <lineage>
        <taxon>Eukaryota</taxon>
        <taxon>Fungi</taxon>
        <taxon>Dikarya</taxon>
        <taxon>Ascomycota</taxon>
        <taxon>Pezizomycotina</taxon>
        <taxon>Sordariomycetes</taxon>
        <taxon>Hypocreomycetidae</taxon>
        <taxon>Hypocreales</taxon>
        <taxon>Nectriaceae</taxon>
        <taxon>Fusarium</taxon>
    </lineage>
</organism>